<feature type="binding site" evidence="5">
    <location>
        <position position="66"/>
    </location>
    <ligand>
        <name>a divalent metal cation</name>
        <dbReference type="ChEBI" id="CHEBI:60240"/>
        <label>1</label>
    </ligand>
</feature>
<comment type="caution">
    <text evidence="6">The sequence shown here is derived from an EMBL/GenBank/DDBJ whole genome shotgun (WGS) entry which is preliminary data.</text>
</comment>
<comment type="similarity">
    <text evidence="1 4">Belongs to the GTP cyclohydrolase I type 2/NIF3 family.</text>
</comment>
<evidence type="ECO:0000256" key="3">
    <source>
        <dbReference type="ARBA" id="ARBA00022723"/>
    </source>
</evidence>
<dbReference type="InterPro" id="IPR002678">
    <property type="entry name" value="DUF34/NIF3"/>
</dbReference>
<evidence type="ECO:0000313" key="6">
    <source>
        <dbReference type="EMBL" id="REE93026.1"/>
    </source>
</evidence>
<dbReference type="GO" id="GO:0005737">
    <property type="term" value="C:cytoplasm"/>
    <property type="evidence" value="ECO:0007669"/>
    <property type="project" value="TreeGrafter"/>
</dbReference>
<evidence type="ECO:0000256" key="2">
    <source>
        <dbReference type="ARBA" id="ARBA00022112"/>
    </source>
</evidence>
<proteinExistence type="inferred from homology"/>
<evidence type="ECO:0000256" key="5">
    <source>
        <dbReference type="PIRSR" id="PIRSR602678-1"/>
    </source>
</evidence>
<dbReference type="OrthoDB" id="9792792at2"/>
<dbReference type="NCBIfam" id="TIGR00486">
    <property type="entry name" value="YbgI_SA1388"/>
    <property type="match status" value="1"/>
</dbReference>
<dbReference type="SUPFAM" id="SSF102705">
    <property type="entry name" value="NIF3 (NGG1p interacting factor 3)-like"/>
    <property type="match status" value="1"/>
</dbReference>
<gene>
    <name evidence="6" type="ORF">A8990_102111</name>
</gene>
<dbReference type="Gene3D" id="3.30.70.120">
    <property type="match status" value="1"/>
</dbReference>
<dbReference type="RefSeq" id="WP_116187485.1">
    <property type="nucleotide sequence ID" value="NZ_QTTN01000002.1"/>
</dbReference>
<organism evidence="6 7">
    <name type="scientific">Paenibacillus taihuensis</name>
    <dbReference type="NCBI Taxonomy" id="1156355"/>
    <lineage>
        <taxon>Bacteria</taxon>
        <taxon>Bacillati</taxon>
        <taxon>Bacillota</taxon>
        <taxon>Bacilli</taxon>
        <taxon>Bacillales</taxon>
        <taxon>Paenibacillaceae</taxon>
        <taxon>Paenibacillus</taxon>
    </lineage>
</organism>
<dbReference type="PANTHER" id="PTHR13799">
    <property type="entry name" value="NGG1 INTERACTING FACTOR 3"/>
    <property type="match status" value="1"/>
</dbReference>
<dbReference type="FunFam" id="3.30.70.120:FF:000006">
    <property type="entry name" value="GTP cyclohydrolase 1 type 2 homolog"/>
    <property type="match status" value="1"/>
</dbReference>
<feature type="binding site" evidence="5">
    <location>
        <position position="333"/>
    </location>
    <ligand>
        <name>a divalent metal cation</name>
        <dbReference type="ChEBI" id="CHEBI:60240"/>
        <label>1</label>
    </ligand>
</feature>
<dbReference type="GO" id="GO:0046872">
    <property type="term" value="F:metal ion binding"/>
    <property type="evidence" value="ECO:0007669"/>
    <property type="project" value="UniProtKB-UniRule"/>
</dbReference>
<dbReference type="Proteomes" id="UP000256304">
    <property type="component" value="Unassembled WGS sequence"/>
</dbReference>
<feature type="binding site" evidence="5">
    <location>
        <position position="336"/>
    </location>
    <ligand>
        <name>a divalent metal cation</name>
        <dbReference type="ChEBI" id="CHEBI:60240"/>
        <label>1</label>
    </ligand>
</feature>
<feature type="binding site" evidence="5">
    <location>
        <position position="105"/>
    </location>
    <ligand>
        <name>a divalent metal cation</name>
        <dbReference type="ChEBI" id="CHEBI:60240"/>
        <label>1</label>
    </ligand>
</feature>
<dbReference type="Gene3D" id="3.40.1390.30">
    <property type="entry name" value="NIF3 (NGG1p interacting factor 3)-like"/>
    <property type="match status" value="1"/>
</dbReference>
<keyword evidence="7" id="KW-1185">Reference proteome</keyword>
<protein>
    <recommendedName>
        <fullName evidence="2 4">GTP cyclohydrolase 1 type 2 homolog</fullName>
    </recommendedName>
</protein>
<dbReference type="InterPro" id="IPR036069">
    <property type="entry name" value="DUF34/NIF3_sf"/>
</dbReference>
<dbReference type="PIRSF" id="PIRSF037489">
    <property type="entry name" value="UCP037489_NIF3_YqfO"/>
    <property type="match status" value="1"/>
</dbReference>
<dbReference type="AlphaFoldDB" id="A0A3D9SDT2"/>
<name>A0A3D9SDT2_9BACL</name>
<evidence type="ECO:0000313" key="7">
    <source>
        <dbReference type="Proteomes" id="UP000256304"/>
    </source>
</evidence>
<evidence type="ECO:0000256" key="4">
    <source>
        <dbReference type="PIRNR" id="PIRNR037489"/>
    </source>
</evidence>
<feature type="binding site" evidence="5">
    <location>
        <position position="67"/>
    </location>
    <ligand>
        <name>a divalent metal cation</name>
        <dbReference type="ChEBI" id="CHEBI:60240"/>
        <label>1</label>
    </ligand>
</feature>
<sequence length="373" mass="40861">MFANGQTVVQLLEQLAPKHIAMENDKIGLQLGTLQKEVSRLLVALDVTDEVVDEAIALGAELIIAHHAIIYRPLAKLDTSTPAGKLYEKLIKNDIAVYIAHTNLDVADGGINDWMADMLGIPSEGRASLEDVHTDKLYKLVVFVPKSHHEQVLQAIWNSGAGQIGGYSQCSFNIDGIGTFKPGDSAQPFIGEQGKLERVEEVRIETVVPQSVQRRVVQAMLKAHPYEEVAFDLYPVELKGRVFGLGRVGKLPAPVKLSELAARAKEAFEVPALRVVGDLNRDVRKVAVLGGSGSRYVRHALFAGADVLVTGDIDYHTAHDATQAGLAIIDPGHNIEKLMKPRLAEWLQGELKQRKYSTEAIPSMLDTEPFQFL</sequence>
<dbReference type="InterPro" id="IPR017221">
    <property type="entry name" value="DUF34/NIF3_bac"/>
</dbReference>
<evidence type="ECO:0000256" key="1">
    <source>
        <dbReference type="ARBA" id="ARBA00006964"/>
    </source>
</evidence>
<dbReference type="FunFam" id="3.40.1390.30:FF:000001">
    <property type="entry name" value="GTP cyclohydrolase 1 type 2"/>
    <property type="match status" value="1"/>
</dbReference>
<dbReference type="Pfam" id="PF01784">
    <property type="entry name" value="DUF34_NIF3"/>
    <property type="match status" value="1"/>
</dbReference>
<reference evidence="6 7" key="1">
    <citation type="submission" date="2018-08" db="EMBL/GenBank/DDBJ databases">
        <title>Genomic Encyclopedia of Type Strains, Phase III (KMG-III): the genomes of soil and plant-associated and newly described type strains.</title>
        <authorList>
            <person name="Whitman W."/>
        </authorList>
    </citation>
    <scope>NUCLEOTIDE SEQUENCE [LARGE SCALE GENOMIC DNA]</scope>
    <source>
        <strain evidence="6 7">CGMCC 1.10966</strain>
    </source>
</reference>
<dbReference type="PANTHER" id="PTHR13799:SF14">
    <property type="entry name" value="GTP CYCLOHYDROLASE 1 TYPE 2 HOMOLOG"/>
    <property type="match status" value="1"/>
</dbReference>
<dbReference type="EMBL" id="QTTN01000002">
    <property type="protein sequence ID" value="REE93026.1"/>
    <property type="molecule type" value="Genomic_DNA"/>
</dbReference>
<keyword evidence="3 4" id="KW-0479">Metal-binding</keyword>
<accession>A0A3D9SDT2</accession>
<dbReference type="InterPro" id="IPR015867">
    <property type="entry name" value="N-reg_PII/ATP_PRibTrfase_C"/>
</dbReference>